<dbReference type="GO" id="GO:0016301">
    <property type="term" value="F:kinase activity"/>
    <property type="evidence" value="ECO:0007669"/>
    <property type="project" value="TreeGrafter"/>
</dbReference>
<evidence type="ECO:0000256" key="1">
    <source>
        <dbReference type="ARBA" id="ARBA00022741"/>
    </source>
</evidence>
<dbReference type="GO" id="GO:0005524">
    <property type="term" value="F:ATP binding"/>
    <property type="evidence" value="ECO:0007669"/>
    <property type="project" value="UniProtKB-KW"/>
</dbReference>
<dbReference type="Pfam" id="PF08433">
    <property type="entry name" value="KTI12"/>
    <property type="match status" value="1"/>
</dbReference>
<organism evidence="3 4">
    <name type="scientific">Anopheles atroparvus</name>
    <name type="common">European mosquito</name>
    <dbReference type="NCBI Taxonomy" id="41427"/>
    <lineage>
        <taxon>Eukaryota</taxon>
        <taxon>Metazoa</taxon>
        <taxon>Ecdysozoa</taxon>
        <taxon>Arthropoda</taxon>
        <taxon>Hexapoda</taxon>
        <taxon>Insecta</taxon>
        <taxon>Pterygota</taxon>
        <taxon>Neoptera</taxon>
        <taxon>Endopterygota</taxon>
        <taxon>Diptera</taxon>
        <taxon>Nematocera</taxon>
        <taxon>Culicoidea</taxon>
        <taxon>Culicidae</taxon>
        <taxon>Anophelinae</taxon>
        <taxon>Anopheles</taxon>
    </lineage>
</organism>
<dbReference type="PANTHER" id="PTHR20873">
    <property type="entry name" value="L-SERYL-TRNA(SEC) KINASE"/>
    <property type="match status" value="1"/>
</dbReference>
<evidence type="ECO:0000313" key="4">
    <source>
        <dbReference type="Proteomes" id="UP000075880"/>
    </source>
</evidence>
<evidence type="ECO:0008006" key="5">
    <source>
        <dbReference type="Google" id="ProtNLM"/>
    </source>
</evidence>
<dbReference type="PANTHER" id="PTHR20873:SF0">
    <property type="entry name" value="L-SERYL-TRNA(SEC) KINASE"/>
    <property type="match status" value="1"/>
</dbReference>
<dbReference type="InterPro" id="IPR013641">
    <property type="entry name" value="KTI12/PSTK"/>
</dbReference>
<dbReference type="SUPFAM" id="SSF52540">
    <property type="entry name" value="P-loop containing nucleoside triphosphate hydrolases"/>
    <property type="match status" value="1"/>
</dbReference>
<evidence type="ECO:0000313" key="3">
    <source>
        <dbReference type="EnsemblMetazoa" id="ENSAATROPP009609"/>
    </source>
</evidence>
<dbReference type="Gene3D" id="3.40.50.300">
    <property type="entry name" value="P-loop containing nucleotide triphosphate hydrolases"/>
    <property type="match status" value="1"/>
</dbReference>
<dbReference type="InterPro" id="IPR027417">
    <property type="entry name" value="P-loop_NTPase"/>
</dbReference>
<dbReference type="GO" id="GO:0000049">
    <property type="term" value="F:tRNA binding"/>
    <property type="evidence" value="ECO:0007669"/>
    <property type="project" value="TreeGrafter"/>
</dbReference>
<proteinExistence type="predicted"/>
<reference evidence="3" key="1">
    <citation type="submission" date="2024-04" db="UniProtKB">
        <authorList>
            <consortium name="EnsemblMetazoa"/>
        </authorList>
    </citation>
    <scope>IDENTIFICATION</scope>
    <source>
        <strain evidence="3">EBRO</strain>
    </source>
</reference>
<sequence>MARICLNVLVGIPASGKTTYCQQIAAFPNRTFKVVHVCYDTYIEIDRRFDDFCSEAGSYKMRRQTLLSSVEAIICAIKEGDSVTLNDLLSSWKQDFEHPLEISSCSVATEDYLFLIDDNNYYRSMRWDWARMARKFSLGFFETYFAISLQIALERNDKRKDPVSGDAIARMWTRLEKPCKELFPWEQNANYIQGRLDKASIFAKINQCLANPEKLSETPSSVASPSMEQSDVHKLDILLRKAISKKMSLVKDSMAKEELKSYVDILQERKKFILEQMRQGEQNVPGELLPALVEELF</sequence>
<dbReference type="Proteomes" id="UP000075880">
    <property type="component" value="Unassembled WGS sequence"/>
</dbReference>
<dbReference type="EnsemblMetazoa" id="ENSAATROPT010645">
    <property type="protein sequence ID" value="ENSAATROPP009609"/>
    <property type="gene ID" value="ENSAATROPG008657"/>
</dbReference>
<name>A0AAG5DFI9_ANOAO</name>
<dbReference type="AlphaFoldDB" id="A0AAG5DFI9"/>
<keyword evidence="4" id="KW-1185">Reference proteome</keyword>
<keyword evidence="2" id="KW-0067">ATP-binding</keyword>
<keyword evidence="1" id="KW-0547">Nucleotide-binding</keyword>
<protein>
    <recommendedName>
        <fullName evidence="5">L-seryl-tRNA(Sec) kinase</fullName>
    </recommendedName>
</protein>
<evidence type="ECO:0000256" key="2">
    <source>
        <dbReference type="ARBA" id="ARBA00022840"/>
    </source>
</evidence>
<accession>A0AAG5DFI9</accession>
<dbReference type="InterPro" id="IPR052648">
    <property type="entry name" value="Ser-tRNA(Sec)_kinase"/>
</dbReference>